<reference evidence="1" key="1">
    <citation type="journal article" date="2019" name="bioRxiv">
        <title>The Genome of the Zebra Mussel, Dreissena polymorpha: A Resource for Invasive Species Research.</title>
        <authorList>
            <person name="McCartney M.A."/>
            <person name="Auch B."/>
            <person name="Kono T."/>
            <person name="Mallez S."/>
            <person name="Zhang Y."/>
            <person name="Obille A."/>
            <person name="Becker A."/>
            <person name="Abrahante J.E."/>
            <person name="Garbe J."/>
            <person name="Badalamenti J.P."/>
            <person name="Herman A."/>
            <person name="Mangelson H."/>
            <person name="Liachko I."/>
            <person name="Sullivan S."/>
            <person name="Sone E.D."/>
            <person name="Koren S."/>
            <person name="Silverstein K.A.T."/>
            <person name="Beckman K.B."/>
            <person name="Gohl D.M."/>
        </authorList>
    </citation>
    <scope>NUCLEOTIDE SEQUENCE</scope>
    <source>
        <strain evidence="1">Duluth1</strain>
        <tissue evidence="1">Whole animal</tissue>
    </source>
</reference>
<sequence length="78" mass="8665">MPVSCVLCLREGSTCRMVTMRDLKSLYLVAKLIERLVNNLHSLEIAAVSMTILIRTAAVLVSFLDMVAPKILEAGHFF</sequence>
<dbReference type="EMBL" id="JAIWYP010000007">
    <property type="protein sequence ID" value="KAH3794520.1"/>
    <property type="molecule type" value="Genomic_DNA"/>
</dbReference>
<reference evidence="1" key="2">
    <citation type="submission" date="2020-11" db="EMBL/GenBank/DDBJ databases">
        <authorList>
            <person name="McCartney M.A."/>
            <person name="Auch B."/>
            <person name="Kono T."/>
            <person name="Mallez S."/>
            <person name="Becker A."/>
            <person name="Gohl D.M."/>
            <person name="Silverstein K.A.T."/>
            <person name="Koren S."/>
            <person name="Bechman K.B."/>
            <person name="Herman A."/>
            <person name="Abrahante J.E."/>
            <person name="Garbe J."/>
        </authorList>
    </citation>
    <scope>NUCLEOTIDE SEQUENCE</scope>
    <source>
        <strain evidence="1">Duluth1</strain>
        <tissue evidence="1">Whole animal</tissue>
    </source>
</reference>
<evidence type="ECO:0000313" key="1">
    <source>
        <dbReference type="EMBL" id="KAH3794520.1"/>
    </source>
</evidence>
<dbReference type="Proteomes" id="UP000828390">
    <property type="component" value="Unassembled WGS sequence"/>
</dbReference>
<gene>
    <name evidence="1" type="ORF">DPMN_148054</name>
</gene>
<dbReference type="AlphaFoldDB" id="A0A9D4FD81"/>
<protein>
    <submittedName>
        <fullName evidence="1">Uncharacterized protein</fullName>
    </submittedName>
</protein>
<evidence type="ECO:0000313" key="2">
    <source>
        <dbReference type="Proteomes" id="UP000828390"/>
    </source>
</evidence>
<comment type="caution">
    <text evidence="1">The sequence shown here is derived from an EMBL/GenBank/DDBJ whole genome shotgun (WGS) entry which is preliminary data.</text>
</comment>
<organism evidence="1 2">
    <name type="scientific">Dreissena polymorpha</name>
    <name type="common">Zebra mussel</name>
    <name type="synonym">Mytilus polymorpha</name>
    <dbReference type="NCBI Taxonomy" id="45954"/>
    <lineage>
        <taxon>Eukaryota</taxon>
        <taxon>Metazoa</taxon>
        <taxon>Spiralia</taxon>
        <taxon>Lophotrochozoa</taxon>
        <taxon>Mollusca</taxon>
        <taxon>Bivalvia</taxon>
        <taxon>Autobranchia</taxon>
        <taxon>Heteroconchia</taxon>
        <taxon>Euheterodonta</taxon>
        <taxon>Imparidentia</taxon>
        <taxon>Neoheterodontei</taxon>
        <taxon>Myida</taxon>
        <taxon>Dreissenoidea</taxon>
        <taxon>Dreissenidae</taxon>
        <taxon>Dreissena</taxon>
    </lineage>
</organism>
<keyword evidence="2" id="KW-1185">Reference proteome</keyword>
<accession>A0A9D4FD81</accession>
<proteinExistence type="predicted"/>
<name>A0A9D4FD81_DREPO</name>